<protein>
    <recommendedName>
        <fullName evidence="1">Strawberry notch AAA domain-containing protein</fullName>
    </recommendedName>
</protein>
<dbReference type="STRING" id="989370.AOQ71_06505"/>
<reference evidence="2 3" key="1">
    <citation type="submission" date="2015-09" db="EMBL/GenBank/DDBJ databases">
        <title>Draft Genome Sequence of Bradyrhizobium manausense Strain BR 3351T, a Novel Symbiotic Nitrogen-Fixing Alphaproteobacterium Isolated from Brazilian Amazon Rain Forest.</title>
        <authorList>
            <person name="De Araujo J.L."/>
            <person name="Zilli J.E."/>
        </authorList>
    </citation>
    <scope>NUCLEOTIDE SEQUENCE [LARGE SCALE GENOMIC DNA]</scope>
    <source>
        <strain evidence="2 3">BR3351</strain>
    </source>
</reference>
<dbReference type="AlphaFoldDB" id="A0A0R3E7X1"/>
<gene>
    <name evidence="2" type="ORF">AOQ71_06505</name>
</gene>
<dbReference type="InterPro" id="IPR039187">
    <property type="entry name" value="SNO_AAA"/>
</dbReference>
<sequence>MEVGFGLIDATGSWDWKNASDVCEAATALSVRKYGSVIRAKPGSPISMLLSKITGFRTARARRRKDSQALEPLLMRRQVGGISIDDWTMRQLRGVWINKSDKLTEDARPEWSVLDVERLLITRLRRFCPSSPIRIRLAYGVLFTTYATLRADRRGKKLSCVRLIMEWSGSGFDGVIGFDEPYAIRKASPNLPAMTADARNTPGRSMFVRLTASPEGPAGKRVAPRVMLRIWAWVLSHGRLAASTQHNVNAREVR</sequence>
<evidence type="ECO:0000259" key="1">
    <source>
        <dbReference type="Pfam" id="PF13872"/>
    </source>
</evidence>
<dbReference type="Pfam" id="PF13872">
    <property type="entry name" value="AAA_34"/>
    <property type="match status" value="1"/>
</dbReference>
<keyword evidence="3" id="KW-1185">Reference proteome</keyword>
<comment type="caution">
    <text evidence="2">The sequence shown here is derived from an EMBL/GenBank/DDBJ whole genome shotgun (WGS) entry which is preliminary data.</text>
</comment>
<evidence type="ECO:0000313" key="2">
    <source>
        <dbReference type="EMBL" id="KRQ16212.1"/>
    </source>
</evidence>
<proteinExistence type="predicted"/>
<name>A0A0R3E7X1_9BRAD</name>
<evidence type="ECO:0000313" key="3">
    <source>
        <dbReference type="Proteomes" id="UP000051936"/>
    </source>
</evidence>
<dbReference type="EMBL" id="LJYG01000029">
    <property type="protein sequence ID" value="KRQ16212.1"/>
    <property type="molecule type" value="Genomic_DNA"/>
</dbReference>
<dbReference type="Proteomes" id="UP000051936">
    <property type="component" value="Unassembled WGS sequence"/>
</dbReference>
<accession>A0A0R3E7X1</accession>
<organism evidence="2 3">
    <name type="scientific">Bradyrhizobium manausense</name>
    <dbReference type="NCBI Taxonomy" id="989370"/>
    <lineage>
        <taxon>Bacteria</taxon>
        <taxon>Pseudomonadati</taxon>
        <taxon>Pseudomonadota</taxon>
        <taxon>Alphaproteobacteria</taxon>
        <taxon>Hyphomicrobiales</taxon>
        <taxon>Nitrobacteraceae</taxon>
        <taxon>Bradyrhizobium</taxon>
    </lineage>
</organism>
<feature type="domain" description="Strawberry notch AAA" evidence="1">
    <location>
        <begin position="77"/>
        <end position="190"/>
    </location>
</feature>